<dbReference type="EMBL" id="GG745364">
    <property type="protein sequence ID" value="KNE70162.1"/>
    <property type="molecule type" value="Genomic_DNA"/>
</dbReference>
<sequence length="416" mass="43108">MPDEAHAAADAPAAGAKIAAPVPIPPRATTTASGTATSTSTGDATATTGHARLRTLNERIDQVRRDMDRLRAEAAVAAAEAASTATSSTSSSPSSASSSPASASTASSTTSMSSPWLPTTSISTVAPPDDHDALRAHLAAVKRHHDHVRRTRAHLTHQVAHLRAAVADHTRTATTLRAQLAASSARSRPATPESPAAIATRLAALDKSIASGTLKLAAEHDPTRRRSVALFVDSTITSATAGVERDSNVYLAQALVRAGLDVTVFTTARLDLDGATIERVPGAGIPAASVAVLQDLATRATPFDVVYFDANANAAFHTVAAQALGTRCLGSHLVVGVTHAAQSKAGERAADVMRDRTIELADHVVFATKALRDLAKGESDAVVAPLLTLVRALATLARLRFARCKVDPFHAAVHQR</sequence>
<evidence type="ECO:0000256" key="1">
    <source>
        <dbReference type="SAM" id="MobiDB-lite"/>
    </source>
</evidence>
<proteinExistence type="predicted"/>
<feature type="region of interest" description="Disordered" evidence="1">
    <location>
        <begin position="1"/>
        <end position="60"/>
    </location>
</feature>
<reference evidence="3" key="2">
    <citation type="submission" date="2009-11" db="EMBL/GenBank/DDBJ databases">
        <title>The Genome Sequence of Allomyces macrogynus strain ATCC 38327.</title>
        <authorList>
            <consortium name="The Broad Institute Genome Sequencing Platform"/>
            <person name="Russ C."/>
            <person name="Cuomo C."/>
            <person name="Shea T."/>
            <person name="Young S.K."/>
            <person name="Zeng Q."/>
            <person name="Koehrsen M."/>
            <person name="Haas B."/>
            <person name="Borodovsky M."/>
            <person name="Guigo R."/>
            <person name="Alvarado L."/>
            <person name="Berlin A."/>
            <person name="Borenstein D."/>
            <person name="Chen Z."/>
            <person name="Engels R."/>
            <person name="Freedman E."/>
            <person name="Gellesch M."/>
            <person name="Goldberg J."/>
            <person name="Griggs A."/>
            <person name="Gujja S."/>
            <person name="Heiman D."/>
            <person name="Hepburn T."/>
            <person name="Howarth C."/>
            <person name="Jen D."/>
            <person name="Larson L."/>
            <person name="Lewis B."/>
            <person name="Mehta T."/>
            <person name="Park D."/>
            <person name="Pearson M."/>
            <person name="Roberts A."/>
            <person name="Saif S."/>
            <person name="Shenoy N."/>
            <person name="Sisk P."/>
            <person name="Stolte C."/>
            <person name="Sykes S."/>
            <person name="Walk T."/>
            <person name="White J."/>
            <person name="Yandava C."/>
            <person name="Burger G."/>
            <person name="Gray M.W."/>
            <person name="Holland P.W.H."/>
            <person name="King N."/>
            <person name="Lang F.B.F."/>
            <person name="Roger A.J."/>
            <person name="Ruiz-Trillo I."/>
            <person name="Lander E."/>
            <person name="Nusbaum C."/>
        </authorList>
    </citation>
    <scope>NUCLEOTIDE SEQUENCE [LARGE SCALE GENOMIC DNA]</scope>
    <source>
        <strain evidence="3">ATCC 38327</strain>
    </source>
</reference>
<protein>
    <submittedName>
        <fullName evidence="2">Uncharacterized protein</fullName>
    </submittedName>
</protein>
<dbReference type="VEuPathDB" id="FungiDB:AMAG_20248"/>
<reference evidence="2 3" key="1">
    <citation type="submission" date="2009-11" db="EMBL/GenBank/DDBJ databases">
        <title>Annotation of Allomyces macrogynus ATCC 38327.</title>
        <authorList>
            <consortium name="The Broad Institute Genome Sequencing Platform"/>
            <person name="Russ C."/>
            <person name="Cuomo C."/>
            <person name="Burger G."/>
            <person name="Gray M.W."/>
            <person name="Holland P.W.H."/>
            <person name="King N."/>
            <person name="Lang F.B.F."/>
            <person name="Roger A.J."/>
            <person name="Ruiz-Trillo I."/>
            <person name="Young S.K."/>
            <person name="Zeng Q."/>
            <person name="Gargeya S."/>
            <person name="Fitzgerald M."/>
            <person name="Haas B."/>
            <person name="Abouelleil A."/>
            <person name="Alvarado L."/>
            <person name="Arachchi H.M."/>
            <person name="Berlin A."/>
            <person name="Chapman S.B."/>
            <person name="Gearin G."/>
            <person name="Goldberg J."/>
            <person name="Griggs A."/>
            <person name="Gujja S."/>
            <person name="Hansen M."/>
            <person name="Heiman D."/>
            <person name="Howarth C."/>
            <person name="Larimer J."/>
            <person name="Lui A."/>
            <person name="MacDonald P.J.P."/>
            <person name="McCowen C."/>
            <person name="Montmayeur A."/>
            <person name="Murphy C."/>
            <person name="Neiman D."/>
            <person name="Pearson M."/>
            <person name="Priest M."/>
            <person name="Roberts A."/>
            <person name="Saif S."/>
            <person name="Shea T."/>
            <person name="Sisk P."/>
            <person name="Stolte C."/>
            <person name="Sykes S."/>
            <person name="Wortman J."/>
            <person name="Nusbaum C."/>
            <person name="Birren B."/>
        </authorList>
    </citation>
    <scope>NUCLEOTIDE SEQUENCE [LARGE SCALE GENOMIC DNA]</scope>
    <source>
        <strain evidence="2 3">ATCC 38327</strain>
    </source>
</reference>
<keyword evidence="3" id="KW-1185">Reference proteome</keyword>
<dbReference type="OrthoDB" id="3784at2759"/>
<evidence type="ECO:0000313" key="3">
    <source>
        <dbReference type="Proteomes" id="UP000054350"/>
    </source>
</evidence>
<name>A0A0L0T5Y2_ALLM3</name>
<dbReference type="eggNOG" id="ENOG502TCFN">
    <property type="taxonomic scope" value="Eukaryota"/>
</dbReference>
<accession>A0A0L0T5Y2</accession>
<feature type="compositionally biased region" description="Low complexity" evidence="1">
    <location>
        <begin position="8"/>
        <end position="49"/>
    </location>
</feature>
<dbReference type="AlphaFoldDB" id="A0A0L0T5Y2"/>
<gene>
    <name evidence="2" type="ORF">AMAG_20248</name>
</gene>
<evidence type="ECO:0000313" key="2">
    <source>
        <dbReference type="EMBL" id="KNE70162.1"/>
    </source>
</evidence>
<organism evidence="2 3">
    <name type="scientific">Allomyces macrogynus (strain ATCC 38327)</name>
    <name type="common">Allomyces javanicus var. macrogynus</name>
    <dbReference type="NCBI Taxonomy" id="578462"/>
    <lineage>
        <taxon>Eukaryota</taxon>
        <taxon>Fungi</taxon>
        <taxon>Fungi incertae sedis</taxon>
        <taxon>Blastocladiomycota</taxon>
        <taxon>Blastocladiomycetes</taxon>
        <taxon>Blastocladiales</taxon>
        <taxon>Blastocladiaceae</taxon>
        <taxon>Allomyces</taxon>
    </lineage>
</organism>
<dbReference type="Proteomes" id="UP000054350">
    <property type="component" value="Unassembled WGS sequence"/>
</dbReference>
<feature type="region of interest" description="Disordered" evidence="1">
    <location>
        <begin position="82"/>
        <end position="129"/>
    </location>
</feature>
<feature type="compositionally biased region" description="Low complexity" evidence="1">
    <location>
        <begin position="82"/>
        <end position="121"/>
    </location>
</feature>